<feature type="compositionally biased region" description="Basic residues" evidence="8">
    <location>
        <begin position="207"/>
        <end position="218"/>
    </location>
</feature>
<evidence type="ECO:0000313" key="12">
    <source>
        <dbReference type="WBParaSite" id="PSAMB.scaffold342size55818.g5033.t2"/>
    </source>
</evidence>
<dbReference type="PANTHER" id="PTHR14398">
    <property type="entry name" value="RNA RECOGNITION RRM/RNP DOMAIN"/>
    <property type="match status" value="1"/>
</dbReference>
<dbReference type="Pfam" id="PF00642">
    <property type="entry name" value="zf-CCCH"/>
    <property type="match status" value="1"/>
</dbReference>
<dbReference type="Pfam" id="PF14605">
    <property type="entry name" value="Nup35_RRM_2"/>
    <property type="match status" value="1"/>
</dbReference>
<keyword evidence="2 7" id="KW-0863">Zinc-finger</keyword>
<keyword evidence="4 6" id="KW-0694">RNA-binding</keyword>
<evidence type="ECO:0000256" key="1">
    <source>
        <dbReference type="ARBA" id="ARBA00022723"/>
    </source>
</evidence>
<dbReference type="GO" id="GO:0008270">
    <property type="term" value="F:zinc ion binding"/>
    <property type="evidence" value="ECO:0007669"/>
    <property type="project" value="UniProtKB-KW"/>
</dbReference>
<dbReference type="SMART" id="SM00360">
    <property type="entry name" value="RRM"/>
    <property type="match status" value="2"/>
</dbReference>
<keyword evidence="11" id="KW-1185">Reference proteome</keyword>
<comment type="function">
    <text evidence="5">May be involved in the turnover of nuclear polyadenylated (pA+) RNA.</text>
</comment>
<keyword evidence="1 7" id="KW-0479">Metal-binding</keyword>
<feature type="domain" description="C3H1-type" evidence="10">
    <location>
        <begin position="251"/>
        <end position="279"/>
    </location>
</feature>
<evidence type="ECO:0000256" key="6">
    <source>
        <dbReference type="PROSITE-ProRule" id="PRU00176"/>
    </source>
</evidence>
<evidence type="ECO:0000256" key="7">
    <source>
        <dbReference type="PROSITE-ProRule" id="PRU00723"/>
    </source>
</evidence>
<evidence type="ECO:0000256" key="2">
    <source>
        <dbReference type="ARBA" id="ARBA00022771"/>
    </source>
</evidence>
<dbReference type="Proteomes" id="UP000887566">
    <property type="component" value="Unplaced"/>
</dbReference>
<evidence type="ECO:0000256" key="4">
    <source>
        <dbReference type="ARBA" id="ARBA00022884"/>
    </source>
</evidence>
<keyword evidence="3 7" id="KW-0862">Zinc</keyword>
<dbReference type="PROSITE" id="PS50102">
    <property type="entry name" value="RRM"/>
    <property type="match status" value="1"/>
</dbReference>
<dbReference type="WBParaSite" id="PSAMB.scaffold342size55818.g5033.t2">
    <property type="protein sequence ID" value="PSAMB.scaffold342size55818.g5033.t2"/>
    <property type="gene ID" value="PSAMB.scaffold342size55818.g5033"/>
</dbReference>
<proteinExistence type="predicted"/>
<dbReference type="AlphaFoldDB" id="A0A914W875"/>
<organism evidence="11 12">
    <name type="scientific">Plectus sambesii</name>
    <dbReference type="NCBI Taxonomy" id="2011161"/>
    <lineage>
        <taxon>Eukaryota</taxon>
        <taxon>Metazoa</taxon>
        <taxon>Ecdysozoa</taxon>
        <taxon>Nematoda</taxon>
        <taxon>Chromadorea</taxon>
        <taxon>Plectida</taxon>
        <taxon>Plectina</taxon>
        <taxon>Plectoidea</taxon>
        <taxon>Plectidae</taxon>
        <taxon>Plectus</taxon>
    </lineage>
</organism>
<dbReference type="InterPro" id="IPR000571">
    <property type="entry name" value="Znf_CCCH"/>
</dbReference>
<dbReference type="PROSITE" id="PS50103">
    <property type="entry name" value="ZF_C3H1"/>
    <property type="match status" value="1"/>
</dbReference>
<dbReference type="GO" id="GO:0005634">
    <property type="term" value="C:nucleus"/>
    <property type="evidence" value="ECO:0007669"/>
    <property type="project" value="TreeGrafter"/>
</dbReference>
<dbReference type="InterPro" id="IPR045137">
    <property type="entry name" value="RBM26/27"/>
</dbReference>
<dbReference type="InterPro" id="IPR002483">
    <property type="entry name" value="PWI_dom"/>
</dbReference>
<feature type="region of interest" description="Disordered" evidence="8">
    <location>
        <begin position="83"/>
        <end position="257"/>
    </location>
</feature>
<dbReference type="Gene3D" id="3.30.70.330">
    <property type="match status" value="2"/>
</dbReference>
<feature type="compositionally biased region" description="Basic and acidic residues" evidence="8">
    <location>
        <begin position="192"/>
        <end position="206"/>
    </location>
</feature>
<dbReference type="InterPro" id="IPR036855">
    <property type="entry name" value="Znf_CCCH_sf"/>
</dbReference>
<name>A0A914W875_9BILA</name>
<sequence length="979" mass="107633">MIIEGPEALRSWLTSAMEPICDADPAALAKYVMALLKKDKSEQELKEFCVDQLDVFLQKETKGFVERLFNVVGDKSYLTTHGAKTASKAEAPASEPLRPSQPSTAGPSSTSSKSVESKTDDAMVLSTDDEGMKPRSDGRRRRISPPVREDRPARERNHREREHRGRSRSRSRSRDRREASRRGGGAALSRPRAVDRRERDRPDGRERRRSRSPRSRSRSPHDRHDRKDGASKDSKNKEGVVSDPNDSPARKSKKTRCRDYDEKGYCMRGDLCPFDHGPDPVVVDDSALEKMVNIGGSGASSKRMVAAMPNFSVPPPGYTPLNPPPPGVDSVYVPSASVAVASEAYNPEAPALTYNPEAPALSESSVRPPGVAVPPPGFTVPPPPLPSVIGSRPFFPTPYSVIGASVVVQPEHSLSEGEPSYKRGRGGIGIVGRLGPPPRGGAVNRYPGAADPNNKTLEVRKIPPQLNTITKLNEHFAQFGQITNIQVRYNADPEAALITFATRHQAMSAYKSTAPILNNRFIKVFWHGGGQNGDGTSLQGAAPSDTNLASLKDRLGAPLKRPLESADNEKTVYNTQKGSLTKTLYNPEAFKAGQHKYISPQQQQLQQLQIQQQQQQQQQLPPKKEANGSSAPAAPPVTRESYIEVRKRRKIDKQKKSAFLDLHRKKTELLSKQLEQQKLLIGQLGKTTDAARKKQIYKIFMSVDESVKRLKAEVEDVAKKLTALNSASQAAEAGVNVYRMRPTASRSKADVEKETLDVELELMTQQQAGADTTGLKQRLDDLKSELIATSEHNTELDQPLTSTPTQSAAGAPPVERKTSTSVKKSRMAIPHSASLDKRPRVLAVTGFASDQRDAVIEHLQQFGDLQDLEFDTRNDEPRAIVTFKTRKDAEQALALAGDFALCPLNVQWGTQMATAAEKRHRVDSSELVVPDEERKPEEQVTPAALLASIGDTESDESDKDDLLDDFDEQEVDDSAFDQV</sequence>
<feature type="compositionally biased region" description="Basic and acidic residues" evidence="8">
    <location>
        <begin position="147"/>
        <end position="163"/>
    </location>
</feature>
<feature type="compositionally biased region" description="Polar residues" evidence="8">
    <location>
        <begin position="799"/>
        <end position="808"/>
    </location>
</feature>
<dbReference type="SUPFAM" id="SSF81995">
    <property type="entry name" value="beta-sandwich domain of Sec23/24"/>
    <property type="match status" value="1"/>
</dbReference>
<dbReference type="SUPFAM" id="SSF90229">
    <property type="entry name" value="CCCH zinc finger"/>
    <property type="match status" value="1"/>
</dbReference>
<dbReference type="PANTHER" id="PTHR14398:SF0">
    <property type="entry name" value="ZINC FINGER PROTEIN SWM"/>
    <property type="match status" value="1"/>
</dbReference>
<dbReference type="InterPro" id="IPR012677">
    <property type="entry name" value="Nucleotide-bd_a/b_plait_sf"/>
</dbReference>
<dbReference type="FunFam" id="3.30.70.330:FF:000208">
    <property type="entry name" value="RNA-binding protein 27 isoform X2"/>
    <property type="match status" value="1"/>
</dbReference>
<feature type="domain" description="RRM" evidence="9">
    <location>
        <begin position="455"/>
        <end position="543"/>
    </location>
</feature>
<feature type="compositionally biased region" description="Acidic residues" evidence="8">
    <location>
        <begin position="952"/>
        <end position="979"/>
    </location>
</feature>
<dbReference type="SMART" id="SM00356">
    <property type="entry name" value="ZnF_C3H1"/>
    <property type="match status" value="1"/>
</dbReference>
<evidence type="ECO:0000256" key="8">
    <source>
        <dbReference type="SAM" id="MobiDB-lite"/>
    </source>
</evidence>
<accession>A0A914W875</accession>
<feature type="compositionally biased region" description="Basic residues" evidence="8">
    <location>
        <begin position="164"/>
        <end position="174"/>
    </location>
</feature>
<dbReference type="Pfam" id="PF01480">
    <property type="entry name" value="PWI"/>
    <property type="match status" value="1"/>
</dbReference>
<evidence type="ECO:0000256" key="3">
    <source>
        <dbReference type="ARBA" id="ARBA00022833"/>
    </source>
</evidence>
<feature type="zinc finger region" description="C3H1-type" evidence="7">
    <location>
        <begin position="251"/>
        <end position="279"/>
    </location>
</feature>
<dbReference type="WBParaSite" id="PSAMB.scaffold342size55818.g5033.t3">
    <property type="protein sequence ID" value="PSAMB.scaffold342size55818.g5033.t3"/>
    <property type="gene ID" value="PSAMB.scaffold342size55818.g5033"/>
</dbReference>
<dbReference type="InterPro" id="IPR035979">
    <property type="entry name" value="RBD_domain_sf"/>
</dbReference>
<dbReference type="SUPFAM" id="SSF54928">
    <property type="entry name" value="RNA-binding domain, RBD"/>
    <property type="match status" value="2"/>
</dbReference>
<feature type="compositionally biased region" description="Low complexity" evidence="8">
    <location>
        <begin position="100"/>
        <end position="114"/>
    </location>
</feature>
<evidence type="ECO:0000256" key="5">
    <source>
        <dbReference type="ARBA" id="ARBA00043866"/>
    </source>
</evidence>
<dbReference type="GO" id="GO:0003723">
    <property type="term" value="F:RNA binding"/>
    <property type="evidence" value="ECO:0007669"/>
    <property type="project" value="UniProtKB-UniRule"/>
</dbReference>
<evidence type="ECO:0000259" key="9">
    <source>
        <dbReference type="PROSITE" id="PS50102"/>
    </source>
</evidence>
<evidence type="ECO:0000259" key="10">
    <source>
        <dbReference type="PROSITE" id="PS50103"/>
    </source>
</evidence>
<dbReference type="InterPro" id="IPR000504">
    <property type="entry name" value="RRM_dom"/>
</dbReference>
<feature type="region of interest" description="Disordered" evidence="8">
    <location>
        <begin position="603"/>
        <end position="641"/>
    </location>
</feature>
<protein>
    <submittedName>
        <fullName evidence="12 13">RNA-binding protein 26</fullName>
    </submittedName>
</protein>
<feature type="region of interest" description="Disordered" evidence="8">
    <location>
        <begin position="923"/>
        <end position="979"/>
    </location>
</feature>
<evidence type="ECO:0000313" key="11">
    <source>
        <dbReference type="Proteomes" id="UP000887566"/>
    </source>
</evidence>
<dbReference type="CDD" id="cd12257">
    <property type="entry name" value="RRM1_RBM26_like"/>
    <property type="match status" value="1"/>
</dbReference>
<feature type="compositionally biased region" description="Basic and acidic residues" evidence="8">
    <location>
        <begin position="219"/>
        <end position="240"/>
    </location>
</feature>
<feature type="compositionally biased region" description="Low complexity" evidence="8">
    <location>
        <begin position="603"/>
        <end position="620"/>
    </location>
</feature>
<evidence type="ECO:0000313" key="13">
    <source>
        <dbReference type="WBParaSite" id="PSAMB.scaffold342size55818.g5033.t3"/>
    </source>
</evidence>
<feature type="region of interest" description="Disordered" evidence="8">
    <location>
        <begin position="792"/>
        <end position="834"/>
    </location>
</feature>
<reference evidence="12 13" key="1">
    <citation type="submission" date="2022-11" db="UniProtKB">
        <authorList>
            <consortium name="WormBaseParasite"/>
        </authorList>
    </citation>
    <scope>IDENTIFICATION</scope>
</reference>